<dbReference type="Gene3D" id="3.40.720.10">
    <property type="entry name" value="Alkaline Phosphatase, subunit A"/>
    <property type="match status" value="1"/>
</dbReference>
<dbReference type="PIRSF" id="PIRSF031924">
    <property type="entry name" value="Pi-irrepressible_AP"/>
    <property type="match status" value="1"/>
</dbReference>
<evidence type="ECO:0000256" key="3">
    <source>
        <dbReference type="ARBA" id="ARBA00022729"/>
    </source>
</evidence>
<reference evidence="5 6" key="1">
    <citation type="submission" date="2021-03" db="EMBL/GenBank/DDBJ databases">
        <title>Genome sequencing of Marinobacter sp. LPB0319.</title>
        <authorList>
            <person name="Kim J."/>
        </authorList>
    </citation>
    <scope>NUCLEOTIDE SEQUENCE [LARGE SCALE GENOMIC DNA]</scope>
    <source>
        <strain evidence="5 6">LPB0319</strain>
    </source>
</reference>
<dbReference type="InterPro" id="IPR002591">
    <property type="entry name" value="Phosphodiest/P_Trfase"/>
</dbReference>
<keyword evidence="3 4" id="KW-0732">Signal</keyword>
<gene>
    <name evidence="5" type="ORF">LPB19_09050</name>
</gene>
<dbReference type="SUPFAM" id="SSF53649">
    <property type="entry name" value="Alkaline phosphatase-like"/>
    <property type="match status" value="1"/>
</dbReference>
<keyword evidence="6" id="KW-1185">Reference proteome</keyword>
<dbReference type="PANTHER" id="PTHR10151">
    <property type="entry name" value="ECTONUCLEOTIDE PYROPHOSPHATASE/PHOSPHODIESTERASE"/>
    <property type="match status" value="1"/>
</dbReference>
<accession>A0ABX7MVU6</accession>
<dbReference type="InterPro" id="IPR017850">
    <property type="entry name" value="Alkaline_phosphatase_core_sf"/>
</dbReference>
<sequence>MIRSHRLLSQAALISCLFSAFPLAPVLAEEREPPRLILQITVDALRADMPERYRAVLGESGFRWLWDNGITYNNANYQHANTETIVGHVSLATGTTPSRHGMIGNVWFDREQERLVYNIEDADYRLLTAGADVDDQTEIDPTQKAASADGRSPKAILTSTFSDELALHFNGQSRIFGVSVKDRGAVSLAGQTGKAFWFSKASGEFVTSNYYYDAYPDWVREWNEKQLAQTYAGKSWSLLHSASEYLFGKADDQDYETDFPGFGRTFPHPWGEGDDKYFTTRLTLSPAGDELTLDFTKALIRAEALGQDRLTDYLSVSFSSTDYVGHVFGASSLESEDNLARLDRTLSDLLAFVDDAVGLERTLIVLSADHGQPEVPGHLHARGFQGAAYFDVEGVDKLPVFSELKKTLGIEGQLVEAFFQPYIYLDQQLMAEQGVDRGRVEQAFASALMQLDGIAAAIPSSALRTGAFPGIPVIDSVLHNYHPKRSGDIYVVFEPNVFINDFDGLEVASVHGSPWRYDTHVPVIFAGYGLKPATISRAITPYDIAPTLSALIGAKQPSGATGETLAEVLGQ</sequence>
<evidence type="ECO:0000256" key="1">
    <source>
        <dbReference type="ARBA" id="ARBA00022553"/>
    </source>
</evidence>
<dbReference type="InterPro" id="IPR026263">
    <property type="entry name" value="Alkaline_phosphatase_prok"/>
</dbReference>
<name>A0ABX7MVU6_9GAMM</name>
<organism evidence="5 6">
    <name type="scientific">Marinobacter salinisoli</name>
    <dbReference type="NCBI Taxonomy" id="2769486"/>
    <lineage>
        <taxon>Bacteria</taxon>
        <taxon>Pseudomonadati</taxon>
        <taxon>Pseudomonadota</taxon>
        <taxon>Gammaproteobacteria</taxon>
        <taxon>Pseudomonadales</taxon>
        <taxon>Marinobacteraceae</taxon>
        <taxon>Marinobacter</taxon>
    </lineage>
</organism>
<keyword evidence="1" id="KW-0597">Phosphoprotein</keyword>
<evidence type="ECO:0000256" key="2">
    <source>
        <dbReference type="ARBA" id="ARBA00022723"/>
    </source>
</evidence>
<dbReference type="Gene3D" id="3.30.1360.150">
    <property type="match status" value="1"/>
</dbReference>
<evidence type="ECO:0000313" key="5">
    <source>
        <dbReference type="EMBL" id="QSP96522.1"/>
    </source>
</evidence>
<evidence type="ECO:0000256" key="4">
    <source>
        <dbReference type="SAM" id="SignalP"/>
    </source>
</evidence>
<proteinExistence type="predicted"/>
<keyword evidence="2" id="KW-0479">Metal-binding</keyword>
<dbReference type="PANTHER" id="PTHR10151:SF120">
    <property type="entry name" value="BIS(5'-ADENOSYL)-TRIPHOSPHATASE"/>
    <property type="match status" value="1"/>
</dbReference>
<dbReference type="CDD" id="cd16016">
    <property type="entry name" value="AP-SPAP"/>
    <property type="match status" value="1"/>
</dbReference>
<dbReference type="Pfam" id="PF01663">
    <property type="entry name" value="Phosphodiest"/>
    <property type="match status" value="1"/>
</dbReference>
<protein>
    <submittedName>
        <fullName evidence="5">Alkaline phosphatase family protein</fullName>
    </submittedName>
</protein>
<evidence type="ECO:0000313" key="6">
    <source>
        <dbReference type="Proteomes" id="UP000663555"/>
    </source>
</evidence>
<dbReference type="EMBL" id="CP071247">
    <property type="protein sequence ID" value="QSP96522.1"/>
    <property type="molecule type" value="Genomic_DNA"/>
</dbReference>
<feature type="chain" id="PRO_5046641143" evidence="4">
    <location>
        <begin position="29"/>
        <end position="571"/>
    </location>
</feature>
<feature type="signal peptide" evidence="4">
    <location>
        <begin position="1"/>
        <end position="28"/>
    </location>
</feature>
<dbReference type="Proteomes" id="UP000663555">
    <property type="component" value="Chromosome"/>
</dbReference>